<keyword evidence="1" id="KW-0812">Transmembrane</keyword>
<accession>A0A0A9CD37</accession>
<keyword evidence="1" id="KW-1133">Transmembrane helix</keyword>
<dbReference type="EMBL" id="GBRH01226585">
    <property type="protein sequence ID" value="JAD71310.1"/>
    <property type="molecule type" value="Transcribed_RNA"/>
</dbReference>
<reference evidence="2" key="1">
    <citation type="submission" date="2014-09" db="EMBL/GenBank/DDBJ databases">
        <authorList>
            <person name="Magalhaes I.L.F."/>
            <person name="Oliveira U."/>
            <person name="Santos F.R."/>
            <person name="Vidigal T.H.D.A."/>
            <person name="Brescovit A.D."/>
            <person name="Santos A.J."/>
        </authorList>
    </citation>
    <scope>NUCLEOTIDE SEQUENCE</scope>
    <source>
        <tissue evidence="2">Shoot tissue taken approximately 20 cm above the soil surface</tissue>
    </source>
</reference>
<proteinExistence type="predicted"/>
<organism evidence="2">
    <name type="scientific">Arundo donax</name>
    <name type="common">Giant reed</name>
    <name type="synonym">Donax arundinaceus</name>
    <dbReference type="NCBI Taxonomy" id="35708"/>
    <lineage>
        <taxon>Eukaryota</taxon>
        <taxon>Viridiplantae</taxon>
        <taxon>Streptophyta</taxon>
        <taxon>Embryophyta</taxon>
        <taxon>Tracheophyta</taxon>
        <taxon>Spermatophyta</taxon>
        <taxon>Magnoliopsida</taxon>
        <taxon>Liliopsida</taxon>
        <taxon>Poales</taxon>
        <taxon>Poaceae</taxon>
        <taxon>PACMAD clade</taxon>
        <taxon>Arundinoideae</taxon>
        <taxon>Arundineae</taxon>
        <taxon>Arundo</taxon>
    </lineage>
</organism>
<keyword evidence="1" id="KW-0472">Membrane</keyword>
<protein>
    <submittedName>
        <fullName evidence="2">Uncharacterized protein</fullName>
    </submittedName>
</protein>
<evidence type="ECO:0000313" key="2">
    <source>
        <dbReference type="EMBL" id="JAD71310.1"/>
    </source>
</evidence>
<sequence>MVRPFSFFSHISLRSGIYVCSVASWLLFWTKWPHARTVWLP</sequence>
<reference evidence="2" key="2">
    <citation type="journal article" date="2015" name="Data Brief">
        <title>Shoot transcriptome of the giant reed, Arundo donax.</title>
        <authorList>
            <person name="Barrero R.A."/>
            <person name="Guerrero F.D."/>
            <person name="Moolhuijzen P."/>
            <person name="Goolsby J.A."/>
            <person name="Tidwell J."/>
            <person name="Bellgard S.E."/>
            <person name="Bellgard M.I."/>
        </authorList>
    </citation>
    <scope>NUCLEOTIDE SEQUENCE</scope>
    <source>
        <tissue evidence="2">Shoot tissue taken approximately 20 cm above the soil surface</tissue>
    </source>
</reference>
<evidence type="ECO:0000256" key="1">
    <source>
        <dbReference type="SAM" id="Phobius"/>
    </source>
</evidence>
<feature type="transmembrane region" description="Helical" evidence="1">
    <location>
        <begin position="12"/>
        <end position="32"/>
    </location>
</feature>
<name>A0A0A9CD37_ARUDO</name>
<dbReference type="AlphaFoldDB" id="A0A0A9CD37"/>